<dbReference type="EMBL" id="CP030073">
    <property type="protein sequence ID" value="AWW35972.1"/>
    <property type="molecule type" value="Genomic_DNA"/>
</dbReference>
<evidence type="ECO:0000256" key="2">
    <source>
        <dbReference type="ARBA" id="ARBA00023125"/>
    </source>
</evidence>
<feature type="DNA-binding region" description="H-T-H motif" evidence="4">
    <location>
        <begin position="44"/>
        <end position="63"/>
    </location>
</feature>
<evidence type="ECO:0000313" key="6">
    <source>
        <dbReference type="EMBL" id="AWW35972.1"/>
    </source>
</evidence>
<evidence type="ECO:0000256" key="4">
    <source>
        <dbReference type="PROSITE-ProRule" id="PRU00335"/>
    </source>
</evidence>
<dbReference type="InterPro" id="IPR036271">
    <property type="entry name" value="Tet_transcr_reg_TetR-rel_C_sf"/>
</dbReference>
<dbReference type="Proteomes" id="UP000249616">
    <property type="component" value="Chromosome"/>
</dbReference>
<dbReference type="AlphaFoldDB" id="A0A2Z4ISL5"/>
<proteinExistence type="predicted"/>
<dbReference type="SUPFAM" id="SSF46689">
    <property type="entry name" value="Homeodomain-like"/>
    <property type="match status" value="1"/>
</dbReference>
<reference evidence="6 7" key="1">
    <citation type="journal article" date="2019" name="Int. J. Syst. Evol. Microbiol.">
        <title>Streptomyces cadmiisoli sp. nov., a novel actinomycete isolated from cadmium-contaminated soil.</title>
        <authorList>
            <person name="Li K."/>
            <person name="Tang X."/>
            <person name="Zhao J."/>
            <person name="Guo Y."/>
            <person name="Tang Y."/>
            <person name="Gao J."/>
        </authorList>
    </citation>
    <scope>NUCLEOTIDE SEQUENCE [LARGE SCALE GENOMIC DNA]</scope>
    <source>
        <strain evidence="6 7">ZFG47</strain>
    </source>
</reference>
<gene>
    <name evidence="6" type="ORF">DN051_04345</name>
</gene>
<evidence type="ECO:0000313" key="7">
    <source>
        <dbReference type="Proteomes" id="UP000249616"/>
    </source>
</evidence>
<dbReference type="RefSeq" id="WP_112438029.1">
    <property type="nucleotide sequence ID" value="NZ_CP030073.1"/>
</dbReference>
<dbReference type="Pfam" id="PF21597">
    <property type="entry name" value="TetR_C_43"/>
    <property type="match status" value="1"/>
</dbReference>
<dbReference type="PANTHER" id="PTHR30055:SF234">
    <property type="entry name" value="HTH-TYPE TRANSCRIPTIONAL REGULATOR BETI"/>
    <property type="match status" value="1"/>
</dbReference>
<dbReference type="PRINTS" id="PR00455">
    <property type="entry name" value="HTHTETR"/>
</dbReference>
<dbReference type="Pfam" id="PF00440">
    <property type="entry name" value="TetR_N"/>
    <property type="match status" value="1"/>
</dbReference>
<name>A0A2Z4ISL5_9ACTN</name>
<dbReference type="Gene3D" id="1.10.357.10">
    <property type="entry name" value="Tetracycline Repressor, domain 2"/>
    <property type="match status" value="1"/>
</dbReference>
<keyword evidence="2 4" id="KW-0238">DNA-binding</keyword>
<dbReference type="InterPro" id="IPR009057">
    <property type="entry name" value="Homeodomain-like_sf"/>
</dbReference>
<sequence>MIQRPDLAAQGAPAKPRRRDALRNREAIVAAAREAFAEEGLEASLEGVARQAGVAIGTVYRHFPTRLDLVEEVFAEKFARLVDVAEQAAAMEDAWEGFCFFLEQYGELQQCDLAFNALTAARLPAHTGIARFNERIKEIFTAILKNAQQQGAVRGDITGEDIAFVAWSLVGIIQATRAVAPRAWRRHLYLMLDAFRADCARELPEPPLSPQQVEQTIPALECYERGN</sequence>
<dbReference type="InterPro" id="IPR049445">
    <property type="entry name" value="TetR_SbtR-like_C"/>
</dbReference>
<dbReference type="GO" id="GO:0003700">
    <property type="term" value="F:DNA-binding transcription factor activity"/>
    <property type="evidence" value="ECO:0007669"/>
    <property type="project" value="TreeGrafter"/>
</dbReference>
<dbReference type="InterPro" id="IPR001647">
    <property type="entry name" value="HTH_TetR"/>
</dbReference>
<protein>
    <submittedName>
        <fullName evidence="6">TetR/AcrR family transcriptional regulator</fullName>
    </submittedName>
</protein>
<dbReference type="KEGG" id="scad:DN051_04345"/>
<dbReference type="InterPro" id="IPR050109">
    <property type="entry name" value="HTH-type_TetR-like_transc_reg"/>
</dbReference>
<evidence type="ECO:0000256" key="3">
    <source>
        <dbReference type="ARBA" id="ARBA00023163"/>
    </source>
</evidence>
<feature type="domain" description="HTH tetR-type" evidence="5">
    <location>
        <begin position="22"/>
        <end position="81"/>
    </location>
</feature>
<dbReference type="GO" id="GO:0000976">
    <property type="term" value="F:transcription cis-regulatory region binding"/>
    <property type="evidence" value="ECO:0007669"/>
    <property type="project" value="TreeGrafter"/>
</dbReference>
<dbReference type="PANTHER" id="PTHR30055">
    <property type="entry name" value="HTH-TYPE TRANSCRIPTIONAL REGULATOR RUTR"/>
    <property type="match status" value="1"/>
</dbReference>
<keyword evidence="7" id="KW-1185">Reference proteome</keyword>
<evidence type="ECO:0000259" key="5">
    <source>
        <dbReference type="PROSITE" id="PS50977"/>
    </source>
</evidence>
<keyword evidence="3" id="KW-0804">Transcription</keyword>
<dbReference type="PROSITE" id="PS50977">
    <property type="entry name" value="HTH_TETR_2"/>
    <property type="match status" value="1"/>
</dbReference>
<dbReference type="SUPFAM" id="SSF48498">
    <property type="entry name" value="Tetracyclin repressor-like, C-terminal domain"/>
    <property type="match status" value="1"/>
</dbReference>
<evidence type="ECO:0000256" key="1">
    <source>
        <dbReference type="ARBA" id="ARBA00023015"/>
    </source>
</evidence>
<accession>A0A2Z4ISL5</accession>
<keyword evidence="1" id="KW-0805">Transcription regulation</keyword>
<organism evidence="6 7">
    <name type="scientific">Streptomyces cadmiisoli</name>
    <dbReference type="NCBI Taxonomy" id="2184053"/>
    <lineage>
        <taxon>Bacteria</taxon>
        <taxon>Bacillati</taxon>
        <taxon>Actinomycetota</taxon>
        <taxon>Actinomycetes</taxon>
        <taxon>Kitasatosporales</taxon>
        <taxon>Streptomycetaceae</taxon>
        <taxon>Streptomyces</taxon>
        <taxon>Streptomyces aurantiacus group</taxon>
    </lineage>
</organism>